<evidence type="ECO:0000313" key="2">
    <source>
        <dbReference type="EMBL" id="KAA0045247.1"/>
    </source>
</evidence>
<dbReference type="EMBL" id="SSTE01014747">
    <property type="protein sequence ID" value="KAA0045247.1"/>
    <property type="molecule type" value="Genomic_DNA"/>
</dbReference>
<feature type="region of interest" description="Disordered" evidence="1">
    <location>
        <begin position="1"/>
        <end position="21"/>
    </location>
</feature>
<accession>A0A5A7TTM5</accession>
<dbReference type="AlphaFoldDB" id="A0A5A7TTM5"/>
<evidence type="ECO:0000256" key="1">
    <source>
        <dbReference type="SAM" id="MobiDB-lite"/>
    </source>
</evidence>
<evidence type="ECO:0008006" key="4">
    <source>
        <dbReference type="Google" id="ProtNLM"/>
    </source>
</evidence>
<evidence type="ECO:0000313" key="3">
    <source>
        <dbReference type="Proteomes" id="UP000321393"/>
    </source>
</evidence>
<dbReference type="Proteomes" id="UP000321393">
    <property type="component" value="Unassembled WGS sequence"/>
</dbReference>
<proteinExistence type="predicted"/>
<organism evidence="2 3">
    <name type="scientific">Cucumis melo var. makuwa</name>
    <name type="common">Oriental melon</name>
    <dbReference type="NCBI Taxonomy" id="1194695"/>
    <lineage>
        <taxon>Eukaryota</taxon>
        <taxon>Viridiplantae</taxon>
        <taxon>Streptophyta</taxon>
        <taxon>Embryophyta</taxon>
        <taxon>Tracheophyta</taxon>
        <taxon>Spermatophyta</taxon>
        <taxon>Magnoliopsida</taxon>
        <taxon>eudicotyledons</taxon>
        <taxon>Gunneridae</taxon>
        <taxon>Pentapetalae</taxon>
        <taxon>rosids</taxon>
        <taxon>fabids</taxon>
        <taxon>Cucurbitales</taxon>
        <taxon>Cucurbitaceae</taxon>
        <taxon>Benincaseae</taxon>
        <taxon>Cucumis</taxon>
    </lineage>
</organism>
<name>A0A5A7TTM5_CUCMM</name>
<reference evidence="2 3" key="1">
    <citation type="submission" date="2019-08" db="EMBL/GenBank/DDBJ databases">
        <title>Draft genome sequences of two oriental melons (Cucumis melo L. var makuwa).</title>
        <authorList>
            <person name="Kwon S.-Y."/>
        </authorList>
    </citation>
    <scope>NUCLEOTIDE SEQUENCE [LARGE SCALE GENOMIC DNA]</scope>
    <source>
        <strain evidence="3">cv. SW 3</strain>
        <tissue evidence="2">Leaf</tissue>
    </source>
</reference>
<comment type="caution">
    <text evidence="2">The sequence shown here is derived from an EMBL/GenBank/DDBJ whole genome shotgun (WGS) entry which is preliminary data.</text>
</comment>
<gene>
    <name evidence="2" type="ORF">E6C27_scaffold30G002630</name>
</gene>
<protein>
    <recommendedName>
        <fullName evidence="4">Envelope-like protein</fullName>
    </recommendedName>
</protein>
<sequence>MMNTRKGTYTDKSTEEVLEAPSPRAVVHGVRVRADDSKALRHGEHINFHAKTALAISEAHLSDMNSDDLDDVPLARVVKKVTAPDVFSKKSANHESSSSEGVFV</sequence>